<name>A0A9D4EGY1_DREPO</name>
<dbReference type="AlphaFoldDB" id="A0A9D4EGY1"/>
<sequence length="116" mass="15121">MTTIKSPSMVVKSRIFYWKERHECIQVSCEQYDFLTLPYKPEMATPALYKSIIWNPTIFLSWYYFFWHFLSWYYFFWYYFSWYYFSWYSIFWYYFFWYYFFWTMGSFLDRTRQCTS</sequence>
<keyword evidence="1" id="KW-0812">Transmembrane</keyword>
<keyword evidence="1" id="KW-0472">Membrane</keyword>
<proteinExistence type="predicted"/>
<dbReference type="EMBL" id="JAIWYP010000009">
    <property type="protein sequence ID" value="KAH3778979.1"/>
    <property type="molecule type" value="Genomic_DNA"/>
</dbReference>
<reference evidence="2" key="2">
    <citation type="submission" date="2020-11" db="EMBL/GenBank/DDBJ databases">
        <authorList>
            <person name="McCartney M.A."/>
            <person name="Auch B."/>
            <person name="Kono T."/>
            <person name="Mallez S."/>
            <person name="Becker A."/>
            <person name="Gohl D.M."/>
            <person name="Silverstein K.A.T."/>
            <person name="Koren S."/>
            <person name="Bechman K.B."/>
            <person name="Herman A."/>
            <person name="Abrahante J.E."/>
            <person name="Garbe J."/>
        </authorList>
    </citation>
    <scope>NUCLEOTIDE SEQUENCE</scope>
    <source>
        <strain evidence="2">Duluth1</strain>
        <tissue evidence="2">Whole animal</tissue>
    </source>
</reference>
<keyword evidence="1" id="KW-1133">Transmembrane helix</keyword>
<accession>A0A9D4EGY1</accession>
<feature type="transmembrane region" description="Helical" evidence="1">
    <location>
        <begin position="82"/>
        <end position="102"/>
    </location>
</feature>
<gene>
    <name evidence="2" type="ORF">DPMN_180458</name>
</gene>
<dbReference type="Proteomes" id="UP000828390">
    <property type="component" value="Unassembled WGS sequence"/>
</dbReference>
<protein>
    <submittedName>
        <fullName evidence="2">Uncharacterized protein</fullName>
    </submittedName>
</protein>
<evidence type="ECO:0000256" key="1">
    <source>
        <dbReference type="SAM" id="Phobius"/>
    </source>
</evidence>
<organism evidence="2 3">
    <name type="scientific">Dreissena polymorpha</name>
    <name type="common">Zebra mussel</name>
    <name type="synonym">Mytilus polymorpha</name>
    <dbReference type="NCBI Taxonomy" id="45954"/>
    <lineage>
        <taxon>Eukaryota</taxon>
        <taxon>Metazoa</taxon>
        <taxon>Spiralia</taxon>
        <taxon>Lophotrochozoa</taxon>
        <taxon>Mollusca</taxon>
        <taxon>Bivalvia</taxon>
        <taxon>Autobranchia</taxon>
        <taxon>Heteroconchia</taxon>
        <taxon>Euheterodonta</taxon>
        <taxon>Imparidentia</taxon>
        <taxon>Neoheterodontei</taxon>
        <taxon>Myida</taxon>
        <taxon>Dreissenoidea</taxon>
        <taxon>Dreissenidae</taxon>
        <taxon>Dreissena</taxon>
    </lineage>
</organism>
<comment type="caution">
    <text evidence="2">The sequence shown here is derived from an EMBL/GenBank/DDBJ whole genome shotgun (WGS) entry which is preliminary data.</text>
</comment>
<keyword evidence="3" id="KW-1185">Reference proteome</keyword>
<evidence type="ECO:0000313" key="3">
    <source>
        <dbReference type="Proteomes" id="UP000828390"/>
    </source>
</evidence>
<feature type="transmembrane region" description="Helical" evidence="1">
    <location>
        <begin position="52"/>
        <end position="76"/>
    </location>
</feature>
<evidence type="ECO:0000313" key="2">
    <source>
        <dbReference type="EMBL" id="KAH3778979.1"/>
    </source>
</evidence>
<reference evidence="2" key="1">
    <citation type="journal article" date="2019" name="bioRxiv">
        <title>The Genome of the Zebra Mussel, Dreissena polymorpha: A Resource for Invasive Species Research.</title>
        <authorList>
            <person name="McCartney M.A."/>
            <person name="Auch B."/>
            <person name="Kono T."/>
            <person name="Mallez S."/>
            <person name="Zhang Y."/>
            <person name="Obille A."/>
            <person name="Becker A."/>
            <person name="Abrahante J.E."/>
            <person name="Garbe J."/>
            <person name="Badalamenti J.P."/>
            <person name="Herman A."/>
            <person name="Mangelson H."/>
            <person name="Liachko I."/>
            <person name="Sullivan S."/>
            <person name="Sone E.D."/>
            <person name="Koren S."/>
            <person name="Silverstein K.A.T."/>
            <person name="Beckman K.B."/>
            <person name="Gohl D.M."/>
        </authorList>
    </citation>
    <scope>NUCLEOTIDE SEQUENCE</scope>
    <source>
        <strain evidence="2">Duluth1</strain>
        <tissue evidence="2">Whole animal</tissue>
    </source>
</reference>